<dbReference type="STRING" id="318479.A0A158Q5R8"/>
<reference evidence="1 3" key="2">
    <citation type="submission" date="2018-11" db="EMBL/GenBank/DDBJ databases">
        <authorList>
            <consortium name="Pathogen Informatics"/>
        </authorList>
    </citation>
    <scope>NUCLEOTIDE SEQUENCE [LARGE SCALE GENOMIC DNA]</scope>
</reference>
<name>A0A158Q5R8_DRAME</name>
<sequence>MSNGIDREIVKGNWLQQKTRKKSGTLLRKKKVMYEEAEWVVLCVHDGHIPFLECPVKVVDLLDSAFVSSVLCDSRSFIVGFSHFSRDAIELVALTTDDCKDWVQKLISTLVRLKCIDDSSNLYSPLQNSDILPSNCTVSSHCLFMNSTLDDEVPLSIAPSLPTVEQSPYEKISLTTNLFSIKKDETKEPPVNHTSAKDTNINRVLPPPIPPRIISSDLRHFCPSYAIKSLSIYDHPKNFAISSFSYDTLDFSNRRYSSSTESSSLSSSVQKVDSDYGAPAENTTLNTFISPPEESKAKCGAKIAGWSSNKDKQISNILHIGDELVEIGGTKVKNLEQLSSLLYSSSALGAPIENVRPGSPAWCAGLRPRIPSGLYSDKESSACITQVNEYNVDIYSKNNSSLLLIFDAISIQSNFIIIAQPHDFIKELQKAANHGKVAATSNGGRAFVWIEKVHPFQITVADHSVIFNSRKYFHGILAAKRLFQNASLSNVRPAI</sequence>
<dbReference type="OrthoDB" id="6126662at2759"/>
<dbReference type="Proteomes" id="UP000038040">
    <property type="component" value="Unplaced"/>
</dbReference>
<dbReference type="EMBL" id="UYYG01000049">
    <property type="protein sequence ID" value="VDN52213.1"/>
    <property type="molecule type" value="Genomic_DNA"/>
</dbReference>
<dbReference type="AlphaFoldDB" id="A0A158Q5R8"/>
<evidence type="ECO:0000313" key="4">
    <source>
        <dbReference type="WBParaSite" id="DME_0000806101-mRNA-1"/>
    </source>
</evidence>
<keyword evidence="3" id="KW-1185">Reference proteome</keyword>
<accession>A0A158Q5R8</accession>
<evidence type="ECO:0000313" key="2">
    <source>
        <dbReference type="Proteomes" id="UP000038040"/>
    </source>
</evidence>
<protein>
    <submittedName>
        <fullName evidence="4">PH domain-containing protein</fullName>
    </submittedName>
</protein>
<reference evidence="4" key="1">
    <citation type="submission" date="2016-04" db="UniProtKB">
        <authorList>
            <consortium name="WormBaseParasite"/>
        </authorList>
    </citation>
    <scope>IDENTIFICATION</scope>
</reference>
<dbReference type="WBParaSite" id="DME_0000806101-mRNA-1">
    <property type="protein sequence ID" value="DME_0000806101-mRNA-1"/>
    <property type="gene ID" value="DME_0000806101"/>
</dbReference>
<organism evidence="2 4">
    <name type="scientific">Dracunculus medinensis</name>
    <name type="common">Guinea worm</name>
    <dbReference type="NCBI Taxonomy" id="318479"/>
    <lineage>
        <taxon>Eukaryota</taxon>
        <taxon>Metazoa</taxon>
        <taxon>Ecdysozoa</taxon>
        <taxon>Nematoda</taxon>
        <taxon>Chromadorea</taxon>
        <taxon>Rhabditida</taxon>
        <taxon>Spirurina</taxon>
        <taxon>Dracunculoidea</taxon>
        <taxon>Dracunculidae</taxon>
        <taxon>Dracunculus</taxon>
    </lineage>
</organism>
<evidence type="ECO:0000313" key="1">
    <source>
        <dbReference type="EMBL" id="VDN52213.1"/>
    </source>
</evidence>
<proteinExistence type="predicted"/>
<dbReference type="Proteomes" id="UP000274756">
    <property type="component" value="Unassembled WGS sequence"/>
</dbReference>
<evidence type="ECO:0000313" key="3">
    <source>
        <dbReference type="Proteomes" id="UP000274756"/>
    </source>
</evidence>
<gene>
    <name evidence="1" type="ORF">DME_LOCUS2186</name>
</gene>